<gene>
    <name evidence="2" type="ORF">MNOR_LOCUS8687</name>
</gene>
<feature type="signal peptide" evidence="1">
    <location>
        <begin position="1"/>
        <end position="27"/>
    </location>
</feature>
<keyword evidence="1" id="KW-0732">Signal</keyword>
<organism evidence="2 3">
    <name type="scientific">Meganyctiphanes norvegica</name>
    <name type="common">Northern krill</name>
    <name type="synonym">Thysanopoda norvegica</name>
    <dbReference type="NCBI Taxonomy" id="48144"/>
    <lineage>
        <taxon>Eukaryota</taxon>
        <taxon>Metazoa</taxon>
        <taxon>Ecdysozoa</taxon>
        <taxon>Arthropoda</taxon>
        <taxon>Crustacea</taxon>
        <taxon>Multicrustacea</taxon>
        <taxon>Malacostraca</taxon>
        <taxon>Eumalacostraca</taxon>
        <taxon>Eucarida</taxon>
        <taxon>Euphausiacea</taxon>
        <taxon>Euphausiidae</taxon>
        <taxon>Meganyctiphanes</taxon>
    </lineage>
</organism>
<comment type="caution">
    <text evidence="2">The sequence shown here is derived from an EMBL/GenBank/DDBJ whole genome shotgun (WGS) entry which is preliminary data.</text>
</comment>
<dbReference type="Proteomes" id="UP001497623">
    <property type="component" value="Unassembled WGS sequence"/>
</dbReference>
<sequence>QFAGTMGRSTMFFWEVVLVTAAATAAAASSFAAAATAASPATVAALVTSEHFPSQYLEAAGLQINNEVSKEENLTEYWNSIEERVKRRTCEYADGECMSKKTAKRNCSGKLNKKAKCGKKRDVCCVNNDKYQKCENAGGECILKKKLTKKCNGKVDKTFMCKNKKYVCCIS</sequence>
<feature type="non-terminal residue" evidence="2">
    <location>
        <position position="171"/>
    </location>
</feature>
<dbReference type="AlphaFoldDB" id="A0AAV2Q6A2"/>
<keyword evidence="3" id="KW-1185">Reference proteome</keyword>
<evidence type="ECO:0000313" key="2">
    <source>
        <dbReference type="EMBL" id="CAL4071908.1"/>
    </source>
</evidence>
<reference evidence="2 3" key="1">
    <citation type="submission" date="2024-05" db="EMBL/GenBank/DDBJ databases">
        <authorList>
            <person name="Wallberg A."/>
        </authorList>
    </citation>
    <scope>NUCLEOTIDE SEQUENCE [LARGE SCALE GENOMIC DNA]</scope>
</reference>
<feature type="non-terminal residue" evidence="2">
    <location>
        <position position="1"/>
    </location>
</feature>
<dbReference type="EMBL" id="CAXKWB010004065">
    <property type="protein sequence ID" value="CAL4071908.1"/>
    <property type="molecule type" value="Genomic_DNA"/>
</dbReference>
<evidence type="ECO:0000256" key="1">
    <source>
        <dbReference type="SAM" id="SignalP"/>
    </source>
</evidence>
<name>A0AAV2Q6A2_MEGNR</name>
<evidence type="ECO:0000313" key="3">
    <source>
        <dbReference type="Proteomes" id="UP001497623"/>
    </source>
</evidence>
<proteinExistence type="predicted"/>
<feature type="chain" id="PRO_5043606937" evidence="1">
    <location>
        <begin position="28"/>
        <end position="171"/>
    </location>
</feature>
<accession>A0AAV2Q6A2</accession>
<protein>
    <submittedName>
        <fullName evidence="2">Uncharacterized protein</fullName>
    </submittedName>
</protein>